<comment type="caution">
    <text evidence="2">The sequence shown here is derived from an EMBL/GenBank/DDBJ whole genome shotgun (WGS) entry which is preliminary data.</text>
</comment>
<keyword evidence="3" id="KW-1185">Reference proteome</keyword>
<feature type="transmembrane region" description="Helical" evidence="1">
    <location>
        <begin position="493"/>
        <end position="512"/>
    </location>
</feature>
<proteinExistence type="predicted"/>
<organism evidence="2 3">
    <name type="scientific">Bifidobacterium vansinderenii</name>
    <dbReference type="NCBI Taxonomy" id="1984871"/>
    <lineage>
        <taxon>Bacteria</taxon>
        <taxon>Bacillati</taxon>
        <taxon>Actinomycetota</taxon>
        <taxon>Actinomycetes</taxon>
        <taxon>Bifidobacteriales</taxon>
        <taxon>Bifidobacteriaceae</taxon>
        <taxon>Bifidobacterium</taxon>
    </lineage>
</organism>
<keyword evidence="1" id="KW-1133">Transmembrane helix</keyword>
<dbReference type="Proteomes" id="UP000215433">
    <property type="component" value="Unassembled WGS sequence"/>
</dbReference>
<feature type="transmembrane region" description="Helical" evidence="1">
    <location>
        <begin position="580"/>
        <end position="598"/>
    </location>
</feature>
<evidence type="ECO:0000313" key="2">
    <source>
        <dbReference type="EMBL" id="OXN01033.1"/>
    </source>
</evidence>
<evidence type="ECO:0000256" key="1">
    <source>
        <dbReference type="SAM" id="Phobius"/>
    </source>
</evidence>
<accession>A0A229VZJ3</accession>
<protein>
    <submittedName>
        <fullName evidence="2">Uncharacterized protein</fullName>
    </submittedName>
</protein>
<evidence type="ECO:0000313" key="3">
    <source>
        <dbReference type="Proteomes" id="UP000215433"/>
    </source>
</evidence>
<sequence length="668" mass="76641">MCAIAMRNIDYQLQIDDDFGHKCAMLLLGMHRWINQQSTNVTFTPAGNLTYKISIKLTLDPTKHIMWGNDENRENPYVAIPLYYMDNGNHIHLSFSDNDGRELMTSTYTETSQITMAALQYCWDQIPDHEELKSIVERYLRTVSDNKDSFDFEDARNKAYTNIISDNDKDKIPADILRKKHHWYSQEIAGLIYQLEESTTTGSDKQSGDSASIPNAIKDTYARYLASLPSHRSDDEQFSGEKNDKPNNQSTIALLLGIHEFISTNVSKASSSETEQEENQNNTDALMAFLLLLSNLCEQYPVIVYVHRNELQQKMLFNIKFDDSYRSTASIDDWLNGTIKHPQKTSATSLNTIKHGRKILEFIPQLFLGPLHLADHVNLSFQSYASRSSHIEVTPIENTVITNVHELVPHGQLESKETKNKPDESDIRIQSSAGRIHCARYMNHHRSISRIRLTIFPDYRSLRYSSLWAMLLCALSLLNLYTATTECESLASLFSGDNLIAGLSMIFTLWLAKTLSGINNSISDHIRKKLDDTISKSLIFYSFSYAITFFNTNNRTTTNDCSLHSLSSIVPHTPLDRAEVLVSLVPILIFIKTMIWLCRYSCKIYMGKEYFINSEEHKLHHRVYYDPQNPPAMDTLEKAPYSILAENKKGEFILEHLDSYVKRQWSRE</sequence>
<name>A0A229VZJ3_9BIFI</name>
<gene>
    <name evidence="2" type="ORF">Tam10B_0610</name>
</gene>
<dbReference type="AlphaFoldDB" id="A0A229VZJ3"/>
<reference evidence="2 3" key="1">
    <citation type="submission" date="2017-05" db="EMBL/GenBank/DDBJ databases">
        <title>Bifidobacterium vansinderenii sp. nov.</title>
        <authorList>
            <person name="Lugli G.A."/>
            <person name="Duranti S."/>
            <person name="Mangifesta M."/>
        </authorList>
    </citation>
    <scope>NUCLEOTIDE SEQUENCE [LARGE SCALE GENOMIC DNA]</scope>
    <source>
        <strain evidence="2 3">Tam10B</strain>
    </source>
</reference>
<keyword evidence="1" id="KW-0472">Membrane</keyword>
<dbReference type="RefSeq" id="WP_093959808.1">
    <property type="nucleotide sequence ID" value="NZ_NEWD01000006.1"/>
</dbReference>
<dbReference type="OrthoDB" id="3230052at2"/>
<dbReference type="EMBL" id="NEWD01000006">
    <property type="protein sequence ID" value="OXN01033.1"/>
    <property type="molecule type" value="Genomic_DNA"/>
</dbReference>
<keyword evidence="1" id="KW-0812">Transmembrane</keyword>
<feature type="transmembrane region" description="Helical" evidence="1">
    <location>
        <begin position="462"/>
        <end position="481"/>
    </location>
</feature>